<evidence type="ECO:0000256" key="5">
    <source>
        <dbReference type="ARBA" id="ARBA00023136"/>
    </source>
</evidence>
<dbReference type="GO" id="GO:0005886">
    <property type="term" value="C:plasma membrane"/>
    <property type="evidence" value="ECO:0007669"/>
    <property type="project" value="UniProtKB-SubCell"/>
</dbReference>
<keyword evidence="6" id="KW-0813">Transport</keyword>
<dbReference type="GO" id="GO:0015031">
    <property type="term" value="P:protein transport"/>
    <property type="evidence" value="ECO:0007669"/>
    <property type="project" value="UniProtKB-KW"/>
</dbReference>
<evidence type="ECO:0000313" key="10">
    <source>
        <dbReference type="Proteomes" id="UP000095672"/>
    </source>
</evidence>
<sequence>MSGLLNQVFAALTPAVVTDTFLVLMLAIFFLALVLRFSGRGREFVDQCPGFLTSLGILGTFVGIIIGLYGFTLTDIDRSIADLMAGLKTAFITSVIGLALSLLLRVFTRMVRLASDPVEGAATIDDLNRNLVALHAALNQHADRTGQAVVEQLQQVVSDFNAKLQTQFGDNLQNFCGQLDKLGPLLQGAAAEYSAHAERVSSWSQQCQASQAALLEQQAMIERAHERIAALPQAYRGLDQLLSQQGEQAAQLAQLLNTQRESVQELTALVPKLPQSIEQLAQGVAGAQQRVDDNLLSIEQLLQRQANALTERLQHVVSAVEGLKALDPQAMQSLVTNSAEVHRESMRELAQMIATTHKEMVQALSVAIRQELQSADISIRRQYEQIDREMNRQVEQVLSAMGEALATVSGTFTRDFQQLITQMRRVRAREVEYAE</sequence>
<keyword evidence="10" id="KW-1185">Reference proteome</keyword>
<protein>
    <submittedName>
        <fullName evidence="9">Chromosome partition protein Smc</fullName>
    </submittedName>
</protein>
<evidence type="ECO:0000256" key="2">
    <source>
        <dbReference type="ARBA" id="ARBA00022475"/>
    </source>
</evidence>
<dbReference type="Proteomes" id="UP000095672">
    <property type="component" value="Chromosome"/>
</dbReference>
<name>A0A1C9W6Y5_9GAMM</name>
<evidence type="ECO:0000313" key="9">
    <source>
        <dbReference type="EMBL" id="AOS96911.1"/>
    </source>
</evidence>
<dbReference type="STRING" id="1769779.AUP74_01473"/>
<dbReference type="EMBL" id="CP014143">
    <property type="protein sequence ID" value="AOS96911.1"/>
    <property type="molecule type" value="Genomic_DNA"/>
</dbReference>
<evidence type="ECO:0000256" key="7">
    <source>
        <dbReference type="SAM" id="Phobius"/>
    </source>
</evidence>
<dbReference type="Pfam" id="PF01618">
    <property type="entry name" value="MotA_ExbB"/>
    <property type="match status" value="1"/>
</dbReference>
<dbReference type="PATRIC" id="fig|1769779.3.peg.1471"/>
<keyword evidence="4 7" id="KW-1133">Transmembrane helix</keyword>
<comment type="subcellular location">
    <subcellularLocation>
        <location evidence="1">Cell membrane</location>
        <topology evidence="1">Multi-pass membrane protein</topology>
    </subcellularLocation>
    <subcellularLocation>
        <location evidence="6">Membrane</location>
        <topology evidence="6">Multi-pass membrane protein</topology>
    </subcellularLocation>
</comment>
<dbReference type="InterPro" id="IPR002898">
    <property type="entry name" value="MotA_ExbB_proton_chnl"/>
</dbReference>
<organism evidence="9 10">
    <name type="scientific">Microbulbifer aggregans</name>
    <dbReference type="NCBI Taxonomy" id="1769779"/>
    <lineage>
        <taxon>Bacteria</taxon>
        <taxon>Pseudomonadati</taxon>
        <taxon>Pseudomonadota</taxon>
        <taxon>Gammaproteobacteria</taxon>
        <taxon>Cellvibrionales</taxon>
        <taxon>Microbulbiferaceae</taxon>
        <taxon>Microbulbifer</taxon>
    </lineage>
</organism>
<accession>A0A1C9W6Y5</accession>
<evidence type="ECO:0000256" key="4">
    <source>
        <dbReference type="ARBA" id="ARBA00022989"/>
    </source>
</evidence>
<dbReference type="RefSeq" id="WP_069946992.1">
    <property type="nucleotide sequence ID" value="NZ_CP014143.1"/>
</dbReference>
<evidence type="ECO:0000259" key="8">
    <source>
        <dbReference type="Pfam" id="PF01618"/>
    </source>
</evidence>
<keyword evidence="5 7" id="KW-0472">Membrane</keyword>
<proteinExistence type="inferred from homology"/>
<dbReference type="KEGG" id="micc:AUP74_01473"/>
<keyword evidence="3 7" id="KW-0812">Transmembrane</keyword>
<comment type="similarity">
    <text evidence="6">Belongs to the exbB/tolQ family.</text>
</comment>
<evidence type="ECO:0000256" key="6">
    <source>
        <dbReference type="RuleBase" id="RU004057"/>
    </source>
</evidence>
<dbReference type="OrthoDB" id="9798009at2"/>
<dbReference type="AlphaFoldDB" id="A0A1C9W6Y5"/>
<gene>
    <name evidence="9" type="primary">smc_2</name>
    <name evidence="9" type="ORF">AUP74_01473</name>
</gene>
<feature type="transmembrane region" description="Helical" evidence="7">
    <location>
        <begin position="20"/>
        <end position="39"/>
    </location>
</feature>
<feature type="transmembrane region" description="Helical" evidence="7">
    <location>
        <begin position="83"/>
        <end position="104"/>
    </location>
</feature>
<evidence type="ECO:0000256" key="3">
    <source>
        <dbReference type="ARBA" id="ARBA00022692"/>
    </source>
</evidence>
<keyword evidence="2" id="KW-1003">Cell membrane</keyword>
<reference evidence="10" key="1">
    <citation type="submission" date="2016-01" db="EMBL/GenBank/DDBJ databases">
        <title>Complete genome sequence of Microbulbifer sp. CCB-MM1, a halophile isolated from Matang Mangrove Forest, Perak.</title>
        <authorList>
            <person name="Moh T.H."/>
            <person name="Dinesh B."/>
            <person name="Lau N.-S."/>
            <person name="Go F."/>
            <person name="Alexander Chong S.-C."/>
        </authorList>
    </citation>
    <scope>NUCLEOTIDE SEQUENCE [LARGE SCALE GENOMIC DNA]</scope>
    <source>
        <strain evidence="10">CCB-MM1</strain>
    </source>
</reference>
<evidence type="ECO:0000256" key="1">
    <source>
        <dbReference type="ARBA" id="ARBA00004651"/>
    </source>
</evidence>
<keyword evidence="6" id="KW-0653">Protein transport</keyword>
<feature type="domain" description="MotA/TolQ/ExbB proton channel" evidence="8">
    <location>
        <begin position="45"/>
        <end position="112"/>
    </location>
</feature>
<feature type="transmembrane region" description="Helical" evidence="7">
    <location>
        <begin position="51"/>
        <end position="71"/>
    </location>
</feature>